<dbReference type="InterPro" id="IPR036663">
    <property type="entry name" value="Fumarylacetoacetase_C_sf"/>
</dbReference>
<evidence type="ECO:0000256" key="2">
    <source>
        <dbReference type="ARBA" id="ARBA00001946"/>
    </source>
</evidence>
<dbReference type="InterPro" id="IPR011234">
    <property type="entry name" value="Fumarylacetoacetase-like_C"/>
</dbReference>
<dbReference type="SUPFAM" id="SSF63433">
    <property type="entry name" value="Fumarylacetoacetate hydrolase, FAH, N-terminal domain"/>
    <property type="match status" value="1"/>
</dbReference>
<dbReference type="EMBL" id="VEWL01000001">
    <property type="protein sequence ID" value="TNV18062.1"/>
    <property type="molecule type" value="Genomic_DNA"/>
</dbReference>
<comment type="cofactor">
    <cofactor evidence="1">
        <name>Ca(2+)</name>
        <dbReference type="ChEBI" id="CHEBI:29108"/>
    </cofactor>
</comment>
<name>A0ABY2Y9V5_9HYPH</name>
<evidence type="ECO:0000256" key="3">
    <source>
        <dbReference type="ARBA" id="ARBA00004782"/>
    </source>
</evidence>
<accession>A0ABY2Y9V5</accession>
<feature type="domain" description="Fumarylacetoacetase-like C-terminal" evidence="11">
    <location>
        <begin position="122"/>
        <end position="383"/>
    </location>
</feature>
<evidence type="ECO:0000256" key="5">
    <source>
        <dbReference type="ARBA" id="ARBA00022723"/>
    </source>
</evidence>
<dbReference type="RefSeq" id="WP_109367758.1">
    <property type="nucleotide sequence ID" value="NZ_JBHUFG010000002.1"/>
</dbReference>
<keyword evidence="6 13" id="KW-0378">Hydrolase</keyword>
<dbReference type="PANTHER" id="PTHR43069">
    <property type="entry name" value="FUMARYLACETOACETASE"/>
    <property type="match status" value="1"/>
</dbReference>
<keyword evidence="10" id="KW-0585">Phenylalanine catabolism</keyword>
<keyword evidence="8" id="KW-0460">Magnesium</keyword>
<reference evidence="13 14" key="1">
    <citation type="submission" date="2019-06" db="EMBL/GenBank/DDBJ databases">
        <title>Ochrobactrum cricket sp.nov., isolated from the insect Teleogryllus occipitalis living in deserted cropland.</title>
        <authorList>
            <person name="Hu M."/>
        </authorList>
    </citation>
    <scope>NUCLEOTIDE SEQUENCE [LARGE SCALE GENOMIC DNA]</scope>
    <source>
        <strain evidence="13 14">LCB8</strain>
    </source>
</reference>
<evidence type="ECO:0000256" key="8">
    <source>
        <dbReference type="ARBA" id="ARBA00022842"/>
    </source>
</evidence>
<sequence length="406" mass="44431">MRRWTLALIRSWVESANHADCPFPLNNLPYGVFSVDGDAPRCGVAIGDMILDLDKCEAAGLIDADGTFAQPQLNGFMALGRARWDEVRVALTELLREGGDTSLPLMPMADARLHLPIRVTEFTDFYASKNHAFNVGVLFRGPENALPPQWTHMPIGYNGRASSVVVTGTPIRRPMGQTKGEQGPVWDRCKKLDLELELGAIVGIDSTMGERVSVEQAEDMIFGYVLLNDWSARDIQAWEYQPLGPFQSKALGTTIGAWVVTQAALEPFRSAGPERVNPLLPYLQEDRPGLYDLAIGWTMNGQRMAETNYNVMYYSSAQQLAHHTETGCPMRVGDLLGSGTISGPSLEQTGALLEMTQNGKKPVTVNGESRTFIEDGDEIALFAEARGDGYRIGFGPCVGQILPAQP</sequence>
<dbReference type="Pfam" id="PF01557">
    <property type="entry name" value="FAA_hydrolase"/>
    <property type="match status" value="1"/>
</dbReference>
<evidence type="ECO:0000256" key="9">
    <source>
        <dbReference type="ARBA" id="ARBA00022878"/>
    </source>
</evidence>
<comment type="pathway">
    <text evidence="3">Amino-acid degradation; L-phenylalanine degradation; acetoacetate and fumarate from L-phenylalanine: step 6/6.</text>
</comment>
<dbReference type="PANTHER" id="PTHR43069:SF2">
    <property type="entry name" value="FUMARYLACETOACETASE"/>
    <property type="match status" value="1"/>
</dbReference>
<keyword evidence="9" id="KW-0828">Tyrosine catabolism</keyword>
<evidence type="ECO:0000259" key="12">
    <source>
        <dbReference type="Pfam" id="PF09298"/>
    </source>
</evidence>
<dbReference type="SUPFAM" id="SSF56529">
    <property type="entry name" value="FAH"/>
    <property type="match status" value="1"/>
</dbReference>
<proteinExistence type="predicted"/>
<evidence type="ECO:0000256" key="7">
    <source>
        <dbReference type="ARBA" id="ARBA00022837"/>
    </source>
</evidence>
<dbReference type="Proteomes" id="UP000312784">
    <property type="component" value="Unassembled WGS sequence"/>
</dbReference>
<evidence type="ECO:0000313" key="13">
    <source>
        <dbReference type="EMBL" id="TNV18062.1"/>
    </source>
</evidence>
<dbReference type="InterPro" id="IPR015377">
    <property type="entry name" value="Fumarylacetoacetase_N"/>
</dbReference>
<dbReference type="InterPro" id="IPR036462">
    <property type="entry name" value="Fumarylacetoacetase_N_sf"/>
</dbReference>
<feature type="domain" description="Fumarylacetoacetase N-terminal" evidence="12">
    <location>
        <begin position="26"/>
        <end position="116"/>
    </location>
</feature>
<evidence type="ECO:0000259" key="11">
    <source>
        <dbReference type="Pfam" id="PF01557"/>
    </source>
</evidence>
<dbReference type="Gene3D" id="3.90.850.10">
    <property type="entry name" value="Fumarylacetoacetase-like, C-terminal domain"/>
    <property type="match status" value="1"/>
</dbReference>
<organism evidence="13 14">
    <name type="scientific">Ochrobactrum teleogrylli</name>
    <dbReference type="NCBI Taxonomy" id="2479765"/>
    <lineage>
        <taxon>Bacteria</taxon>
        <taxon>Pseudomonadati</taxon>
        <taxon>Pseudomonadota</taxon>
        <taxon>Alphaproteobacteria</taxon>
        <taxon>Hyphomicrobiales</taxon>
        <taxon>Brucellaceae</taxon>
        <taxon>Brucella/Ochrobactrum group</taxon>
        <taxon>Ochrobactrum</taxon>
    </lineage>
</organism>
<keyword evidence="5" id="KW-0479">Metal-binding</keyword>
<dbReference type="EC" id="3.7.1.2" evidence="4"/>
<dbReference type="NCBIfam" id="TIGR01266">
    <property type="entry name" value="fum_ac_acetase"/>
    <property type="match status" value="1"/>
</dbReference>
<dbReference type="Gene3D" id="2.30.30.230">
    <property type="entry name" value="Fumarylacetoacetase, N-terminal domain"/>
    <property type="match status" value="1"/>
</dbReference>
<comment type="caution">
    <text evidence="13">The sequence shown here is derived from an EMBL/GenBank/DDBJ whole genome shotgun (WGS) entry which is preliminary data.</text>
</comment>
<keyword evidence="14" id="KW-1185">Reference proteome</keyword>
<comment type="cofactor">
    <cofactor evidence="2">
        <name>Mg(2+)</name>
        <dbReference type="ChEBI" id="CHEBI:18420"/>
    </cofactor>
</comment>
<evidence type="ECO:0000256" key="4">
    <source>
        <dbReference type="ARBA" id="ARBA00012094"/>
    </source>
</evidence>
<dbReference type="InterPro" id="IPR005959">
    <property type="entry name" value="Fumarylacetoacetase"/>
</dbReference>
<dbReference type="GO" id="GO:0004334">
    <property type="term" value="F:fumarylacetoacetase activity"/>
    <property type="evidence" value="ECO:0007669"/>
    <property type="project" value="UniProtKB-EC"/>
</dbReference>
<evidence type="ECO:0000256" key="6">
    <source>
        <dbReference type="ARBA" id="ARBA00022801"/>
    </source>
</evidence>
<keyword evidence="7" id="KW-0106">Calcium</keyword>
<evidence type="ECO:0000256" key="10">
    <source>
        <dbReference type="ARBA" id="ARBA00023232"/>
    </source>
</evidence>
<dbReference type="Pfam" id="PF09298">
    <property type="entry name" value="FAA_hydrolase_N"/>
    <property type="match status" value="1"/>
</dbReference>
<protein>
    <recommendedName>
        <fullName evidence="4">fumarylacetoacetase</fullName>
        <ecNumber evidence="4">3.7.1.2</ecNumber>
    </recommendedName>
</protein>
<evidence type="ECO:0000313" key="14">
    <source>
        <dbReference type="Proteomes" id="UP000312784"/>
    </source>
</evidence>
<evidence type="ECO:0000256" key="1">
    <source>
        <dbReference type="ARBA" id="ARBA00001913"/>
    </source>
</evidence>
<gene>
    <name evidence="13" type="primary">fahA</name>
    <name evidence="13" type="ORF">FIC94_00040</name>
</gene>